<protein>
    <submittedName>
        <fullName evidence="3">RES family NAD+ phosphorylase</fullName>
    </submittedName>
</protein>
<sequence length="346" mass="39936">MQKHLICSECFKDEGLKLDARKIGIKNKKDCRNCNKKNGSKLTAKLIGDLAYRFFVKGTSWKVDYGAAPLIQFNEHQKTSISFKEPLKSDVVLIEKNISIGFFDYGPRLWMLGHIEPLKKLQTRKYRKEIIDRIIKEYPSLTLTSDAKFYRLRKNPKEPEKHSEYDSPPKSGNGRLDSNRLPILYASPDLEVCIHECRSTAIDHLFVSTLQPKSNLKLLNLAVILEEDCTEFESLDISVQFLFYAENHSYEISREIAKAAYKSGFDGIIYPSYFSSLRTGSYPTETIYGMSIRKFPQFKDRIENQIIPNVALFGRPIKEKKISVECINKVILDRIDYHIHFGPIGY</sequence>
<reference evidence="3 4" key="1">
    <citation type="submission" date="2020-02" db="EMBL/GenBank/DDBJ databases">
        <authorList>
            <person name="Chen W.-M."/>
        </authorList>
    </citation>
    <scope>NUCLEOTIDE SEQUENCE [LARGE SCALE GENOMIC DNA]</scope>
    <source>
        <strain evidence="3 4">TWA-26</strain>
    </source>
</reference>
<keyword evidence="4" id="KW-1185">Reference proteome</keyword>
<comment type="caution">
    <text evidence="3">The sequence shown here is derived from an EMBL/GenBank/DDBJ whole genome shotgun (WGS) entry which is preliminary data.</text>
</comment>
<dbReference type="InterPro" id="IPR014914">
    <property type="entry name" value="RES_dom"/>
</dbReference>
<accession>A0ABX0ID11</accession>
<evidence type="ECO:0000259" key="2">
    <source>
        <dbReference type="Pfam" id="PF08808"/>
    </source>
</evidence>
<feature type="compositionally biased region" description="Basic and acidic residues" evidence="1">
    <location>
        <begin position="156"/>
        <end position="167"/>
    </location>
</feature>
<feature type="domain" description="RES" evidence="2">
    <location>
        <begin position="149"/>
        <end position="273"/>
    </location>
</feature>
<proteinExistence type="predicted"/>
<dbReference type="Proteomes" id="UP000761423">
    <property type="component" value="Unassembled WGS sequence"/>
</dbReference>
<feature type="region of interest" description="Disordered" evidence="1">
    <location>
        <begin position="156"/>
        <end position="176"/>
    </location>
</feature>
<dbReference type="Pfam" id="PF08808">
    <property type="entry name" value="RES"/>
    <property type="match status" value="1"/>
</dbReference>
<evidence type="ECO:0000256" key="1">
    <source>
        <dbReference type="SAM" id="MobiDB-lite"/>
    </source>
</evidence>
<evidence type="ECO:0000313" key="3">
    <source>
        <dbReference type="EMBL" id="NHM03749.1"/>
    </source>
</evidence>
<dbReference type="RefSeq" id="WP_166235761.1">
    <property type="nucleotide sequence ID" value="NZ_JAAJBV010000002.1"/>
</dbReference>
<organism evidence="3 4">
    <name type="scientific">Flavobacterium celericrescens</name>
    <dbReference type="NCBI Taxonomy" id="2709780"/>
    <lineage>
        <taxon>Bacteria</taxon>
        <taxon>Pseudomonadati</taxon>
        <taxon>Bacteroidota</taxon>
        <taxon>Flavobacteriia</taxon>
        <taxon>Flavobacteriales</taxon>
        <taxon>Flavobacteriaceae</taxon>
        <taxon>Flavobacterium</taxon>
    </lineage>
</organism>
<gene>
    <name evidence="3" type="ORF">G4L40_03400</name>
</gene>
<evidence type="ECO:0000313" key="4">
    <source>
        <dbReference type="Proteomes" id="UP000761423"/>
    </source>
</evidence>
<name>A0ABX0ID11_9FLAO</name>
<dbReference type="EMBL" id="JAAJBV010000002">
    <property type="protein sequence ID" value="NHM03749.1"/>
    <property type="molecule type" value="Genomic_DNA"/>
</dbReference>